<keyword evidence="7 12" id="KW-0375">Hydrogen ion transport</keyword>
<evidence type="ECO:0000256" key="8">
    <source>
        <dbReference type="ARBA" id="ARBA00022989"/>
    </source>
</evidence>
<evidence type="ECO:0000256" key="2">
    <source>
        <dbReference type="ARBA" id="ARBA00008892"/>
    </source>
</evidence>
<dbReference type="GO" id="GO:0015078">
    <property type="term" value="F:proton transmembrane transporter activity"/>
    <property type="evidence" value="ECO:0007669"/>
    <property type="project" value="InterPro"/>
</dbReference>
<reference evidence="14" key="1">
    <citation type="journal article" date="2019" name="Sci. Rep.">
        <title>Mitochondrial genome characterization of the family Trigonidiidae (Orthoptera) reveals novel structural features and nad1 transcript ends.</title>
        <authorList>
            <person name="Ma C."/>
            <person name="Wang Y."/>
            <person name="Zhang L."/>
            <person name="Li J."/>
        </authorList>
    </citation>
    <scope>NUCLEOTIDE SEQUENCE</scope>
</reference>
<dbReference type="GO" id="GO:0031966">
    <property type="term" value="C:mitochondrial membrane"/>
    <property type="evidence" value="ECO:0007669"/>
    <property type="project" value="UniProtKB-SubCell"/>
</dbReference>
<dbReference type="GO" id="GO:0015986">
    <property type="term" value="P:proton motive force-driven ATP synthesis"/>
    <property type="evidence" value="ECO:0007669"/>
    <property type="project" value="InterPro"/>
</dbReference>
<comment type="similarity">
    <text evidence="2 12">Belongs to the ATPase protein 8 family.</text>
</comment>
<dbReference type="Pfam" id="PF00895">
    <property type="entry name" value="ATP-synt_8"/>
    <property type="match status" value="1"/>
</dbReference>
<evidence type="ECO:0000256" key="12">
    <source>
        <dbReference type="RuleBase" id="RU003661"/>
    </source>
</evidence>
<evidence type="ECO:0000313" key="14">
    <source>
        <dbReference type="EMBL" id="QHQ73085.1"/>
    </source>
</evidence>
<accession>A0A6B9VWU1</accession>
<keyword evidence="10 12" id="KW-0496">Mitochondrion</keyword>
<sequence>MPQMSPMSWMTLMLFFIMMILIMVTLNYFLINYSSPRKIIFKKKQNANMNWKW</sequence>
<keyword evidence="11 13" id="KW-0472">Membrane</keyword>
<comment type="subcellular location">
    <subcellularLocation>
        <location evidence="1 12">Mitochondrion membrane</location>
        <topology evidence="1 12">Single-pass membrane protein</topology>
    </subcellularLocation>
</comment>
<evidence type="ECO:0000256" key="3">
    <source>
        <dbReference type="ARBA" id="ARBA00011291"/>
    </source>
</evidence>
<dbReference type="GO" id="GO:0045259">
    <property type="term" value="C:proton-transporting ATP synthase complex"/>
    <property type="evidence" value="ECO:0007669"/>
    <property type="project" value="UniProtKB-KW"/>
</dbReference>
<keyword evidence="4 12" id="KW-0813">Transport</keyword>
<proteinExistence type="inferred from homology"/>
<evidence type="ECO:0000256" key="1">
    <source>
        <dbReference type="ARBA" id="ARBA00004304"/>
    </source>
</evidence>
<evidence type="ECO:0000256" key="5">
    <source>
        <dbReference type="ARBA" id="ARBA00022547"/>
    </source>
</evidence>
<dbReference type="InterPro" id="IPR001421">
    <property type="entry name" value="ATP8_metazoa"/>
</dbReference>
<comment type="subunit">
    <text evidence="3">F-type ATPases have 2 components, CF(1) - the catalytic core - and CF(0) - the membrane proton channel.</text>
</comment>
<dbReference type="EMBL" id="MK303550">
    <property type="protein sequence ID" value="QHQ73085.1"/>
    <property type="molecule type" value="Genomic_DNA"/>
</dbReference>
<evidence type="ECO:0000256" key="11">
    <source>
        <dbReference type="ARBA" id="ARBA00023136"/>
    </source>
</evidence>
<organism evidence="14">
    <name type="scientific">Dianemobius fascipes</name>
    <dbReference type="NCBI Taxonomy" id="1581339"/>
    <lineage>
        <taxon>Eukaryota</taxon>
        <taxon>Metazoa</taxon>
        <taxon>Ecdysozoa</taxon>
        <taxon>Arthropoda</taxon>
        <taxon>Hexapoda</taxon>
        <taxon>Insecta</taxon>
        <taxon>Pterygota</taxon>
        <taxon>Neoptera</taxon>
        <taxon>Polyneoptera</taxon>
        <taxon>Orthoptera</taxon>
        <taxon>Ensifera</taxon>
        <taxon>Gryllidea</taxon>
        <taxon>Grylloidea</taxon>
        <taxon>Trigonidiidae</taxon>
        <taxon>Nemobiinae</taxon>
        <taxon>Dianemobius</taxon>
    </lineage>
</organism>
<geneLocation type="mitochondrion" evidence="14"/>
<evidence type="ECO:0000256" key="6">
    <source>
        <dbReference type="ARBA" id="ARBA00022692"/>
    </source>
</evidence>
<gene>
    <name evidence="14" type="primary">atp8</name>
</gene>
<evidence type="ECO:0000256" key="13">
    <source>
        <dbReference type="SAM" id="Phobius"/>
    </source>
</evidence>
<keyword evidence="9 12" id="KW-0406">Ion transport</keyword>
<dbReference type="RefSeq" id="YP_009725888.1">
    <property type="nucleotide sequence ID" value="NC_045846.1"/>
</dbReference>
<evidence type="ECO:0000256" key="10">
    <source>
        <dbReference type="ARBA" id="ARBA00023128"/>
    </source>
</evidence>
<name>A0A6B9VWU1_9ORTH</name>
<dbReference type="AlphaFoldDB" id="A0A6B9VWU1"/>
<protein>
    <recommendedName>
        <fullName evidence="12">ATP synthase complex subunit 8</fullName>
    </recommendedName>
</protein>
<evidence type="ECO:0000256" key="4">
    <source>
        <dbReference type="ARBA" id="ARBA00022448"/>
    </source>
</evidence>
<feature type="transmembrane region" description="Helical" evidence="13">
    <location>
        <begin position="12"/>
        <end position="33"/>
    </location>
</feature>
<dbReference type="GeneID" id="43956627"/>
<keyword evidence="6 12" id="KW-0812">Transmembrane</keyword>
<evidence type="ECO:0000256" key="7">
    <source>
        <dbReference type="ARBA" id="ARBA00022781"/>
    </source>
</evidence>
<keyword evidence="8 13" id="KW-1133">Transmembrane helix</keyword>
<evidence type="ECO:0000256" key="9">
    <source>
        <dbReference type="ARBA" id="ARBA00023065"/>
    </source>
</evidence>
<keyword evidence="5 12" id="KW-0138">CF(0)</keyword>